<proteinExistence type="predicted"/>
<gene>
    <name evidence="1" type="ORF">VNO80_28579</name>
</gene>
<keyword evidence="2" id="KW-1185">Reference proteome</keyword>
<organism evidence="1 2">
    <name type="scientific">Phaseolus coccineus</name>
    <name type="common">Scarlet runner bean</name>
    <name type="synonym">Phaseolus multiflorus</name>
    <dbReference type="NCBI Taxonomy" id="3886"/>
    <lineage>
        <taxon>Eukaryota</taxon>
        <taxon>Viridiplantae</taxon>
        <taxon>Streptophyta</taxon>
        <taxon>Embryophyta</taxon>
        <taxon>Tracheophyta</taxon>
        <taxon>Spermatophyta</taxon>
        <taxon>Magnoliopsida</taxon>
        <taxon>eudicotyledons</taxon>
        <taxon>Gunneridae</taxon>
        <taxon>Pentapetalae</taxon>
        <taxon>rosids</taxon>
        <taxon>fabids</taxon>
        <taxon>Fabales</taxon>
        <taxon>Fabaceae</taxon>
        <taxon>Papilionoideae</taxon>
        <taxon>50 kb inversion clade</taxon>
        <taxon>NPAAA clade</taxon>
        <taxon>indigoferoid/millettioid clade</taxon>
        <taxon>Phaseoleae</taxon>
        <taxon>Phaseolus</taxon>
    </lineage>
</organism>
<sequence>MLSSKTRFPVFRSCTVELGSMFETFDDQTTCLSPFSTTRFLSSDMVRTPEESSNGRFDKNEMQCDQSLIRQYHIKNYITLKDDTANAHKFQHFASIG</sequence>
<dbReference type="AlphaFoldDB" id="A0AAN9LEG8"/>
<dbReference type="Proteomes" id="UP001374584">
    <property type="component" value="Unassembled WGS sequence"/>
</dbReference>
<name>A0AAN9LEG8_PHACN</name>
<dbReference type="EMBL" id="JAYMYR010000011">
    <property type="protein sequence ID" value="KAK7331838.1"/>
    <property type="molecule type" value="Genomic_DNA"/>
</dbReference>
<evidence type="ECO:0000313" key="1">
    <source>
        <dbReference type="EMBL" id="KAK7331838.1"/>
    </source>
</evidence>
<accession>A0AAN9LEG8</accession>
<reference evidence="1 2" key="1">
    <citation type="submission" date="2024-01" db="EMBL/GenBank/DDBJ databases">
        <title>The genomes of 5 underutilized Papilionoideae crops provide insights into root nodulation and disease resistanc.</title>
        <authorList>
            <person name="Jiang F."/>
        </authorList>
    </citation>
    <scope>NUCLEOTIDE SEQUENCE [LARGE SCALE GENOMIC DNA]</scope>
    <source>
        <strain evidence="1">JINMINGXINNONG_FW02</strain>
        <tissue evidence="1">Leaves</tissue>
    </source>
</reference>
<comment type="caution">
    <text evidence="1">The sequence shown here is derived from an EMBL/GenBank/DDBJ whole genome shotgun (WGS) entry which is preliminary data.</text>
</comment>
<evidence type="ECO:0000313" key="2">
    <source>
        <dbReference type="Proteomes" id="UP001374584"/>
    </source>
</evidence>
<protein>
    <submittedName>
        <fullName evidence="1">Uncharacterized protein</fullName>
    </submittedName>
</protein>